<protein>
    <recommendedName>
        <fullName evidence="10">Pectate lyase</fullName>
        <ecNumber evidence="10">4.2.2.2</ecNumber>
    </recommendedName>
</protein>
<keyword evidence="8 10" id="KW-0456">Lyase</keyword>
<gene>
    <name evidence="11" type="ORF">D0862_09905</name>
</gene>
<dbReference type="Pfam" id="PF03211">
    <property type="entry name" value="Pectate_lyase"/>
    <property type="match status" value="1"/>
</dbReference>
<evidence type="ECO:0000256" key="4">
    <source>
        <dbReference type="ARBA" id="ARBA00006463"/>
    </source>
</evidence>
<evidence type="ECO:0000256" key="5">
    <source>
        <dbReference type="ARBA" id="ARBA00022525"/>
    </source>
</evidence>
<comment type="cofactor">
    <cofactor evidence="2 10">
        <name>Ca(2+)</name>
        <dbReference type="ChEBI" id="CHEBI:29108"/>
    </cofactor>
</comment>
<evidence type="ECO:0000313" key="12">
    <source>
        <dbReference type="Proteomes" id="UP000281468"/>
    </source>
</evidence>
<dbReference type="GO" id="GO:0005576">
    <property type="term" value="C:extracellular region"/>
    <property type="evidence" value="ECO:0007669"/>
    <property type="project" value="UniProtKB-SubCell"/>
</dbReference>
<dbReference type="EC" id="4.2.2.2" evidence="10"/>
<dbReference type="GO" id="GO:0045490">
    <property type="term" value="P:pectin catabolic process"/>
    <property type="evidence" value="ECO:0007669"/>
    <property type="project" value="TreeGrafter"/>
</dbReference>
<evidence type="ECO:0000256" key="2">
    <source>
        <dbReference type="ARBA" id="ARBA00001913"/>
    </source>
</evidence>
<evidence type="ECO:0000256" key="10">
    <source>
        <dbReference type="RuleBase" id="RU367009"/>
    </source>
</evidence>
<comment type="subcellular location">
    <subcellularLocation>
        <location evidence="3 10">Secreted</location>
    </subcellularLocation>
</comment>
<dbReference type="InterPro" id="IPR011050">
    <property type="entry name" value="Pectin_lyase_fold/virulence"/>
</dbReference>
<evidence type="ECO:0000256" key="8">
    <source>
        <dbReference type="ARBA" id="ARBA00023239"/>
    </source>
</evidence>
<evidence type="ECO:0000256" key="1">
    <source>
        <dbReference type="ARBA" id="ARBA00000695"/>
    </source>
</evidence>
<comment type="caution">
    <text evidence="11">The sequence shown here is derived from an EMBL/GenBank/DDBJ whole genome shotgun (WGS) entry which is preliminary data.</text>
</comment>
<dbReference type="PANTHER" id="PTHR33407">
    <property type="entry name" value="PECTATE LYASE F-RELATED"/>
    <property type="match status" value="1"/>
</dbReference>
<keyword evidence="7 10" id="KW-0106">Calcium</keyword>
<dbReference type="Proteomes" id="UP000281468">
    <property type="component" value="Unassembled WGS sequence"/>
</dbReference>
<evidence type="ECO:0000313" key="11">
    <source>
        <dbReference type="EMBL" id="RMY90659.1"/>
    </source>
</evidence>
<keyword evidence="6" id="KW-0732">Signal</keyword>
<dbReference type="GO" id="GO:0030570">
    <property type="term" value="F:pectate lyase activity"/>
    <property type="evidence" value="ECO:0007669"/>
    <property type="project" value="UniProtKB-UniRule"/>
</dbReference>
<dbReference type="InterPro" id="IPR004898">
    <property type="entry name" value="Pectate_lyase_PlyH/PlyE-like"/>
</dbReference>
<keyword evidence="5 10" id="KW-0964">Secreted</keyword>
<evidence type="ECO:0000256" key="9">
    <source>
        <dbReference type="ARBA" id="ARBA00025679"/>
    </source>
</evidence>
<comment type="similarity">
    <text evidence="4 10">Belongs to the polysaccharide lyase 3 family.</text>
</comment>
<dbReference type="PANTHER" id="PTHR33407:SF9">
    <property type="entry name" value="PECTATE LYASE F-RELATED"/>
    <property type="match status" value="1"/>
</dbReference>
<evidence type="ECO:0000256" key="3">
    <source>
        <dbReference type="ARBA" id="ARBA00004613"/>
    </source>
</evidence>
<evidence type="ECO:0000256" key="7">
    <source>
        <dbReference type="ARBA" id="ARBA00022837"/>
    </source>
</evidence>
<dbReference type="Gene3D" id="2.160.20.10">
    <property type="entry name" value="Single-stranded right-handed beta-helix, Pectin lyase-like"/>
    <property type="match status" value="1"/>
</dbReference>
<comment type="catalytic activity">
    <reaction evidence="1 10">
        <text>Eliminative cleavage of (1-&gt;4)-alpha-D-galacturonan to give oligosaccharides with 4-deoxy-alpha-D-galact-4-enuronosyl groups at their non-reducing ends.</text>
        <dbReference type="EC" id="4.2.2.2"/>
    </reaction>
</comment>
<organism evidence="11 12">
    <name type="scientific">Hortaea werneckii</name>
    <name type="common">Black yeast</name>
    <name type="synonym">Cladosporium werneckii</name>
    <dbReference type="NCBI Taxonomy" id="91943"/>
    <lineage>
        <taxon>Eukaryota</taxon>
        <taxon>Fungi</taxon>
        <taxon>Dikarya</taxon>
        <taxon>Ascomycota</taxon>
        <taxon>Pezizomycotina</taxon>
        <taxon>Dothideomycetes</taxon>
        <taxon>Dothideomycetidae</taxon>
        <taxon>Mycosphaerellales</taxon>
        <taxon>Teratosphaeriaceae</taxon>
        <taxon>Hortaea</taxon>
    </lineage>
</organism>
<name>A0A3M7FP62_HORWE</name>
<sequence>MGLNSSTRLGESAIVSTIKHNMRSITTMVALLGVAMASPAPNPFEPTPALAKRFATKTMPASSGYSVLSTPKVVTGTFDGGMKKFDRGESGGTLKNVIIGKKQIEGVHCMGPCTIQNVWWEDVCEDALTIKQTSGTSYVTGGGAFHASDKIVQHNGGGTVSIKDFYAEDFGKVYRSCGNCKTQYKRTVKMSGVWAVDGSLLAGINSNYGDTATIADSCADDVSNICAWYQGNNNGAEPPKLGTGPSSYCIYSNSEVDDCPA</sequence>
<proteinExistence type="inferred from homology"/>
<dbReference type="InterPro" id="IPR012334">
    <property type="entry name" value="Pectin_lyas_fold"/>
</dbReference>
<evidence type="ECO:0000256" key="6">
    <source>
        <dbReference type="ARBA" id="ARBA00022729"/>
    </source>
</evidence>
<reference evidence="11 12" key="1">
    <citation type="journal article" date="2018" name="BMC Genomics">
        <title>Genomic evidence for intraspecific hybridization in a clonal and extremely halotolerant yeast.</title>
        <authorList>
            <person name="Gostincar C."/>
            <person name="Stajich J.E."/>
            <person name="Zupancic J."/>
            <person name="Zalar P."/>
            <person name="Gunde-Cimerman N."/>
        </authorList>
    </citation>
    <scope>NUCLEOTIDE SEQUENCE [LARGE SCALE GENOMIC DNA]</scope>
    <source>
        <strain evidence="11 12">EXF-171</strain>
    </source>
</reference>
<accession>A0A3M7FP62</accession>
<dbReference type="EMBL" id="QWIQ01000377">
    <property type="protein sequence ID" value="RMY90659.1"/>
    <property type="molecule type" value="Genomic_DNA"/>
</dbReference>
<dbReference type="AlphaFoldDB" id="A0A3M7FP62"/>
<comment type="function">
    <text evidence="9 10">Pectinolytic enzyme consist of four classes of enzymes: pectin lyase, polygalacturonase, pectin methylesterase and rhamnogalacturonase. Among pectinolytic enzymes, pectin lyase is the most important in depolymerization of pectin, since it cleaves internal glycosidic bonds of highly methylated pectins. Favors pectate, the anion, over pectin, the methyl ester.</text>
</comment>
<dbReference type="SUPFAM" id="SSF51126">
    <property type="entry name" value="Pectin lyase-like"/>
    <property type="match status" value="1"/>
</dbReference>